<proteinExistence type="predicted"/>
<dbReference type="EnsemblPlants" id="AVESA.00010b.r2.7AG1207750.1">
    <property type="protein sequence ID" value="AVESA.00010b.r2.7AG1207750.1.CDS.1"/>
    <property type="gene ID" value="AVESA.00010b.r2.7AG1207750"/>
</dbReference>
<evidence type="ECO:0000313" key="1">
    <source>
        <dbReference type="EnsemblPlants" id="AVESA.00010b.r2.7AG1207750.1.CDS.1"/>
    </source>
</evidence>
<sequence length="572" mass="61730">MGAQTLARGARSRIGTSPPPRASPGGDRDHHLFAAAARVLRLEASSCSSTTYLWNKLLGLFSRGGQPALAHRLFDAMPERDAVSYNTHIARLSRSGSAAEAASVYSHMLREDGGSVRPDGTTLSSLLVLPRAGASRGFVLQVHSHAVRLGLCSNVFVGTALVRAYELCGDTDAIAGVFEEIAEPDAVCWNVMIDACTRRGSLRRAVEMLARMCMAGGVTDEFTLASILKACSCEDDQGLGMQLHACACKAGLDSETVICNALITMYLKCGGGASSAVEVFDKISEPNIITWTAMIAGLVQNGLAVEAVGFYKEMVKAGERENEYCFTSVLSAFGAIASLEHGKMVHCRVMKSGFCLDTIVGNALLDMYFKCGSSSDARFVFAAIRVHDVVSWTTLIVGYGRHGEGRKAVMCFREMVHDGFRPDSVTFLAVLSACRQGGLVDEGLALFRSMVEDHDVKPEREHCACLVDLLGYAGRLKEAETLIRAMGLEMDSLAWESLLGACGLHGEVDLGKRSAGKVMELEPGKYGPYVLQSNMYADQCQWREKEVLRERLDSSNVRKGAGHSWFSVSEAS</sequence>
<dbReference type="Proteomes" id="UP001732700">
    <property type="component" value="Chromosome 7A"/>
</dbReference>
<protein>
    <submittedName>
        <fullName evidence="1">Uncharacterized protein</fullName>
    </submittedName>
</protein>
<reference evidence="1" key="2">
    <citation type="submission" date="2025-09" db="UniProtKB">
        <authorList>
            <consortium name="EnsemblPlants"/>
        </authorList>
    </citation>
    <scope>IDENTIFICATION</scope>
</reference>
<accession>A0ACD5ZSP6</accession>
<organism evidence="1 2">
    <name type="scientific">Avena sativa</name>
    <name type="common">Oat</name>
    <dbReference type="NCBI Taxonomy" id="4498"/>
    <lineage>
        <taxon>Eukaryota</taxon>
        <taxon>Viridiplantae</taxon>
        <taxon>Streptophyta</taxon>
        <taxon>Embryophyta</taxon>
        <taxon>Tracheophyta</taxon>
        <taxon>Spermatophyta</taxon>
        <taxon>Magnoliopsida</taxon>
        <taxon>Liliopsida</taxon>
        <taxon>Poales</taxon>
        <taxon>Poaceae</taxon>
        <taxon>BOP clade</taxon>
        <taxon>Pooideae</taxon>
        <taxon>Poodae</taxon>
        <taxon>Poeae</taxon>
        <taxon>Poeae Chloroplast Group 1 (Aveneae type)</taxon>
        <taxon>Aveninae</taxon>
        <taxon>Avena</taxon>
    </lineage>
</organism>
<reference evidence="1" key="1">
    <citation type="submission" date="2021-05" db="EMBL/GenBank/DDBJ databases">
        <authorList>
            <person name="Scholz U."/>
            <person name="Mascher M."/>
            <person name="Fiebig A."/>
        </authorList>
    </citation>
    <scope>NUCLEOTIDE SEQUENCE [LARGE SCALE GENOMIC DNA]</scope>
</reference>
<name>A0ACD5ZSP6_AVESA</name>
<keyword evidence="2" id="KW-1185">Reference proteome</keyword>
<evidence type="ECO:0000313" key="2">
    <source>
        <dbReference type="Proteomes" id="UP001732700"/>
    </source>
</evidence>